<protein>
    <submittedName>
        <fullName evidence="3">Response regulator transcription factor</fullName>
    </submittedName>
</protein>
<dbReference type="PROSITE" id="PS00622">
    <property type="entry name" value="HTH_LUXR_1"/>
    <property type="match status" value="1"/>
</dbReference>
<dbReference type="PRINTS" id="PR00038">
    <property type="entry name" value="HTHLUXR"/>
</dbReference>
<reference evidence="3 4" key="1">
    <citation type="submission" date="2020-06" db="EMBL/GenBank/DDBJ databases">
        <title>Oricola thermophila sp. nov. isolated from a tidal sediments.</title>
        <authorList>
            <person name="Kwon K.K."/>
            <person name="Yang S.-H."/>
            <person name="Park M.-J."/>
        </authorList>
    </citation>
    <scope>NUCLEOTIDE SEQUENCE [LARGE SCALE GENOMIC DNA]</scope>
    <source>
        <strain evidence="3 4">MEBiC13590</strain>
    </source>
</reference>
<dbReference type="InterPro" id="IPR039420">
    <property type="entry name" value="WalR-like"/>
</dbReference>
<dbReference type="GO" id="GO:0006355">
    <property type="term" value="P:regulation of DNA-templated transcription"/>
    <property type="evidence" value="ECO:0007669"/>
    <property type="project" value="InterPro"/>
</dbReference>
<dbReference type="RefSeq" id="WP_175277067.1">
    <property type="nucleotide sequence ID" value="NZ_CP054836.1"/>
</dbReference>
<dbReference type="PROSITE" id="PS50043">
    <property type="entry name" value="HTH_LUXR_2"/>
    <property type="match status" value="1"/>
</dbReference>
<dbReference type="CDD" id="cd06170">
    <property type="entry name" value="LuxR_C_like"/>
    <property type="match status" value="1"/>
</dbReference>
<sequence length="230" mass="25230">MLLIIARQDTMSDALHAAVERAFPWLDVRLIPEAAQARELAQSNTQLILIDLACYAEFASLDDEARFPDPASTVAVMAPMHLDPDDFLVSRILSGAVKGILPTDVNLDIWLSILQIMLKGGEYIPPNLIRKLQGAHHRVADSASIQADLASAARPEAARRMLEKLTTREQEVLCMVAQGCQNKVIAADLELSENTVKIHIHNIIKKLGVHNRTEAAALFFANEKTPGVQA</sequence>
<keyword evidence="1" id="KW-0238">DNA-binding</keyword>
<dbReference type="KEGG" id="orm:HTY61_12265"/>
<evidence type="ECO:0000313" key="3">
    <source>
        <dbReference type="EMBL" id="QKV19175.1"/>
    </source>
</evidence>
<feature type="domain" description="HTH luxR-type" evidence="2">
    <location>
        <begin position="158"/>
        <end position="223"/>
    </location>
</feature>
<dbReference type="Proteomes" id="UP000509367">
    <property type="component" value="Chromosome"/>
</dbReference>
<dbReference type="PANTHER" id="PTHR43214">
    <property type="entry name" value="TWO-COMPONENT RESPONSE REGULATOR"/>
    <property type="match status" value="1"/>
</dbReference>
<proteinExistence type="predicted"/>
<dbReference type="InterPro" id="IPR016032">
    <property type="entry name" value="Sig_transdc_resp-reg_C-effctor"/>
</dbReference>
<dbReference type="Gene3D" id="3.40.50.2300">
    <property type="match status" value="1"/>
</dbReference>
<accession>A0A6N1VHJ6</accession>
<dbReference type="InterPro" id="IPR000792">
    <property type="entry name" value="Tscrpt_reg_LuxR_C"/>
</dbReference>
<dbReference type="SMART" id="SM00421">
    <property type="entry name" value="HTH_LUXR"/>
    <property type="match status" value="1"/>
</dbReference>
<dbReference type="AlphaFoldDB" id="A0A6N1VHJ6"/>
<organism evidence="3 4">
    <name type="scientific">Oricola thermophila</name>
    <dbReference type="NCBI Taxonomy" id="2742145"/>
    <lineage>
        <taxon>Bacteria</taxon>
        <taxon>Pseudomonadati</taxon>
        <taxon>Pseudomonadota</taxon>
        <taxon>Alphaproteobacteria</taxon>
        <taxon>Hyphomicrobiales</taxon>
        <taxon>Ahrensiaceae</taxon>
        <taxon>Oricola</taxon>
    </lineage>
</organism>
<dbReference type="PANTHER" id="PTHR43214:SF42">
    <property type="entry name" value="TRANSCRIPTIONAL REGULATORY PROTEIN DESR"/>
    <property type="match status" value="1"/>
</dbReference>
<evidence type="ECO:0000256" key="1">
    <source>
        <dbReference type="ARBA" id="ARBA00023125"/>
    </source>
</evidence>
<dbReference type="SUPFAM" id="SSF46894">
    <property type="entry name" value="C-terminal effector domain of the bipartite response regulators"/>
    <property type="match status" value="1"/>
</dbReference>
<dbReference type="GO" id="GO:0003677">
    <property type="term" value="F:DNA binding"/>
    <property type="evidence" value="ECO:0007669"/>
    <property type="project" value="UniProtKB-KW"/>
</dbReference>
<gene>
    <name evidence="3" type="ORF">HTY61_12265</name>
</gene>
<evidence type="ECO:0000259" key="2">
    <source>
        <dbReference type="PROSITE" id="PS50043"/>
    </source>
</evidence>
<evidence type="ECO:0000313" key="4">
    <source>
        <dbReference type="Proteomes" id="UP000509367"/>
    </source>
</evidence>
<dbReference type="EMBL" id="CP054836">
    <property type="protein sequence ID" value="QKV19175.1"/>
    <property type="molecule type" value="Genomic_DNA"/>
</dbReference>
<keyword evidence="4" id="KW-1185">Reference proteome</keyword>
<name>A0A6N1VHJ6_9HYPH</name>
<dbReference type="Pfam" id="PF00196">
    <property type="entry name" value="GerE"/>
    <property type="match status" value="1"/>
</dbReference>